<proteinExistence type="predicted"/>
<organism evidence="2 3">
    <name type="scientific">Priestia megaterium</name>
    <name type="common">Bacillus megaterium</name>
    <dbReference type="NCBI Taxonomy" id="1404"/>
    <lineage>
        <taxon>Bacteria</taxon>
        <taxon>Bacillati</taxon>
        <taxon>Bacillota</taxon>
        <taxon>Bacilli</taxon>
        <taxon>Bacillales</taxon>
        <taxon>Bacillaceae</taxon>
        <taxon>Priestia</taxon>
    </lineage>
</organism>
<dbReference type="Proteomes" id="UP000501868">
    <property type="component" value="Chromosome"/>
</dbReference>
<dbReference type="Gene3D" id="3.40.630.30">
    <property type="match status" value="1"/>
</dbReference>
<gene>
    <name evidence="2" type="ORF">HFZ78_01985</name>
</gene>
<reference evidence="2 3" key="1">
    <citation type="submission" date="2020-04" db="EMBL/GenBank/DDBJ databases">
        <title>Genome-Wide Identification of 5-Methylcytosine Sites in Bacterial Genomes By High-Throughput Sequencing of MspJI Restriction Fragments.</title>
        <authorList>
            <person name="Wu V."/>
        </authorList>
    </citation>
    <scope>NUCLEOTIDE SEQUENCE [LARGE SCALE GENOMIC DNA]</scope>
    <source>
        <strain evidence="2 3">S2</strain>
    </source>
</reference>
<dbReference type="InterPro" id="IPR051531">
    <property type="entry name" value="N-acetyltransferase"/>
</dbReference>
<dbReference type="Pfam" id="PF13302">
    <property type="entry name" value="Acetyltransf_3"/>
    <property type="match status" value="1"/>
</dbReference>
<dbReference type="SUPFAM" id="SSF55729">
    <property type="entry name" value="Acyl-CoA N-acyltransferases (Nat)"/>
    <property type="match status" value="1"/>
</dbReference>
<dbReference type="GO" id="GO:0016747">
    <property type="term" value="F:acyltransferase activity, transferring groups other than amino-acyl groups"/>
    <property type="evidence" value="ECO:0007669"/>
    <property type="project" value="InterPro"/>
</dbReference>
<evidence type="ECO:0000313" key="2">
    <source>
        <dbReference type="EMBL" id="QIZ05663.1"/>
    </source>
</evidence>
<evidence type="ECO:0000259" key="1">
    <source>
        <dbReference type="Pfam" id="PF13302"/>
    </source>
</evidence>
<feature type="domain" description="N-acetyltransferase" evidence="1">
    <location>
        <begin position="8"/>
        <end position="149"/>
    </location>
</feature>
<dbReference type="PANTHER" id="PTHR43792">
    <property type="entry name" value="GNAT FAMILY, PUTATIVE (AFU_ORTHOLOGUE AFUA_3G00765)-RELATED-RELATED"/>
    <property type="match status" value="1"/>
</dbReference>
<sequence length="170" mass="19362">MKVIETERLILRWLTQDDAAFILELLNDPSWIRFIGDRGVRTLEDARNYIVTGPMEMYSRLGFGLYMTELKDAARIPIGICGLIKRDSLEDVDLGFAFLTRFQSMGYGFEAASATLVYGREQLGLKRIVAITSKDNDGSSRLLEKVGMKFERMIVLAHDPEELKLFGIEF</sequence>
<accession>A0A6H1NWK9</accession>
<dbReference type="AlphaFoldDB" id="A0A6H1NWK9"/>
<reference evidence="2 3" key="2">
    <citation type="submission" date="2020-04" db="EMBL/GenBank/DDBJ databases">
        <authorList>
            <person name="Fomenkov A."/>
            <person name="Anton B.P."/>
            <person name="Roberts R.J."/>
        </authorList>
    </citation>
    <scope>NUCLEOTIDE SEQUENCE [LARGE SCALE GENOMIC DNA]</scope>
    <source>
        <strain evidence="2 3">S2</strain>
    </source>
</reference>
<keyword evidence="2" id="KW-0808">Transferase</keyword>
<dbReference type="InterPro" id="IPR016181">
    <property type="entry name" value="Acyl_CoA_acyltransferase"/>
</dbReference>
<dbReference type="PANTHER" id="PTHR43792:SF1">
    <property type="entry name" value="N-ACETYLTRANSFERASE DOMAIN-CONTAINING PROTEIN"/>
    <property type="match status" value="1"/>
</dbReference>
<dbReference type="EMBL" id="CP051128">
    <property type="protein sequence ID" value="QIZ05663.1"/>
    <property type="molecule type" value="Genomic_DNA"/>
</dbReference>
<dbReference type="InterPro" id="IPR000182">
    <property type="entry name" value="GNAT_dom"/>
</dbReference>
<name>A0A6H1NWK9_PRIMG</name>
<evidence type="ECO:0000313" key="3">
    <source>
        <dbReference type="Proteomes" id="UP000501868"/>
    </source>
</evidence>
<protein>
    <submittedName>
        <fullName evidence="2">GNAT family N-acetyltransferase</fullName>
    </submittedName>
</protein>